<dbReference type="InterPro" id="IPR044234">
    <property type="entry name" value="TMEM230"/>
</dbReference>
<feature type="transmembrane region" description="Helical" evidence="1">
    <location>
        <begin position="59"/>
        <end position="82"/>
    </location>
</feature>
<keyword evidence="2" id="KW-1185">Reference proteome</keyword>
<accession>A0A6J2TWV6</accession>
<organism evidence="2 3">
    <name type="scientific">Drosophila lebanonensis</name>
    <name type="common">Fruit fly</name>
    <name type="synonym">Scaptodrosophila lebanonensis</name>
    <dbReference type="NCBI Taxonomy" id="7225"/>
    <lineage>
        <taxon>Eukaryota</taxon>
        <taxon>Metazoa</taxon>
        <taxon>Ecdysozoa</taxon>
        <taxon>Arthropoda</taxon>
        <taxon>Hexapoda</taxon>
        <taxon>Insecta</taxon>
        <taxon>Pterygota</taxon>
        <taxon>Neoptera</taxon>
        <taxon>Endopterygota</taxon>
        <taxon>Diptera</taxon>
        <taxon>Brachycera</taxon>
        <taxon>Muscomorpha</taxon>
        <taxon>Ephydroidea</taxon>
        <taxon>Drosophilidae</taxon>
        <taxon>Scaptodrosophila</taxon>
    </lineage>
</organism>
<dbReference type="PANTHER" id="PTHR15664:SF6">
    <property type="entry name" value="TRANSMEMBRANE PROTEIN 230"/>
    <property type="match status" value="1"/>
</dbReference>
<keyword evidence="1" id="KW-1133">Transmembrane helix</keyword>
<protein>
    <submittedName>
        <fullName evidence="3">Transmembrane protein 230</fullName>
    </submittedName>
</protein>
<keyword evidence="1 3" id="KW-0812">Transmembrane</keyword>
<sequence length="134" mass="14814">MLPMKSNSRRRQNAVSAGAAGDKIDGYNKVVGATETDGFIDEQWSNVTPEIEVTPWKTIVIILTLFIAGTICIGCAALEWFTDMNGERESNDRILAMSVIGSLMIIPGGYYFYILSCILLHKSGYTMDDIRRLG</sequence>
<keyword evidence="1" id="KW-0472">Membrane</keyword>
<dbReference type="GeneID" id="115628580"/>
<evidence type="ECO:0000256" key="1">
    <source>
        <dbReference type="SAM" id="Phobius"/>
    </source>
</evidence>
<gene>
    <name evidence="3" type="primary">LOC115628580</name>
</gene>
<name>A0A6J2TWV6_DROLE</name>
<reference evidence="3" key="1">
    <citation type="submission" date="2025-08" db="UniProtKB">
        <authorList>
            <consortium name="RefSeq"/>
        </authorList>
    </citation>
    <scope>IDENTIFICATION</scope>
    <source>
        <strain evidence="3">11010-0011.00</strain>
        <tissue evidence="3">Whole body</tissue>
    </source>
</reference>
<evidence type="ECO:0000313" key="2">
    <source>
        <dbReference type="Proteomes" id="UP000504634"/>
    </source>
</evidence>
<dbReference type="GO" id="GO:0012505">
    <property type="term" value="C:endomembrane system"/>
    <property type="evidence" value="ECO:0007669"/>
    <property type="project" value="TreeGrafter"/>
</dbReference>
<feature type="transmembrane region" description="Helical" evidence="1">
    <location>
        <begin position="94"/>
        <end position="121"/>
    </location>
</feature>
<dbReference type="RefSeq" id="XP_030380624.1">
    <property type="nucleotide sequence ID" value="XM_030524764.1"/>
</dbReference>
<dbReference type="Proteomes" id="UP000504634">
    <property type="component" value="Unplaced"/>
</dbReference>
<dbReference type="OrthoDB" id="5597044at2759"/>
<proteinExistence type="predicted"/>
<dbReference type="AlphaFoldDB" id="A0A6J2TWV6"/>
<dbReference type="PANTHER" id="PTHR15664">
    <property type="entry name" value="C20ORF30 PROTEIN"/>
    <property type="match status" value="1"/>
</dbReference>
<evidence type="ECO:0000313" key="3">
    <source>
        <dbReference type="RefSeq" id="XP_030380624.1"/>
    </source>
</evidence>